<sequence length="81" mass="8426">MTGTGVNNLANYVAYQEPQGGPGIGHLEFETSTITPLSFKSGTPLIDLYQVITAGENGITAFGAVPLPLFKREASALNLGS</sequence>
<reference evidence="1 2" key="1">
    <citation type="journal article" date="2023" name="IMA Fungus">
        <title>Comparative genomic study of the Penicillium genus elucidates a diverse pangenome and 15 lateral gene transfer events.</title>
        <authorList>
            <person name="Petersen C."/>
            <person name="Sorensen T."/>
            <person name="Nielsen M.R."/>
            <person name="Sondergaard T.E."/>
            <person name="Sorensen J.L."/>
            <person name="Fitzpatrick D.A."/>
            <person name="Frisvad J.C."/>
            <person name="Nielsen K.L."/>
        </authorList>
    </citation>
    <scope>NUCLEOTIDE SEQUENCE [LARGE SCALE GENOMIC DNA]</scope>
    <source>
        <strain evidence="1 2">IBT 29057</strain>
    </source>
</reference>
<gene>
    <name evidence="1" type="ORF">N7450_003373</name>
</gene>
<dbReference type="AlphaFoldDB" id="A0AAD6DY97"/>
<proteinExistence type="predicted"/>
<protein>
    <submittedName>
        <fullName evidence="1">Uncharacterized protein</fullName>
    </submittedName>
</protein>
<dbReference type="Proteomes" id="UP001216150">
    <property type="component" value="Unassembled WGS sequence"/>
</dbReference>
<comment type="caution">
    <text evidence="1">The sequence shown here is derived from an EMBL/GenBank/DDBJ whole genome shotgun (WGS) entry which is preliminary data.</text>
</comment>
<accession>A0AAD6DY97</accession>
<organism evidence="1 2">
    <name type="scientific">Penicillium hetheringtonii</name>
    <dbReference type="NCBI Taxonomy" id="911720"/>
    <lineage>
        <taxon>Eukaryota</taxon>
        <taxon>Fungi</taxon>
        <taxon>Dikarya</taxon>
        <taxon>Ascomycota</taxon>
        <taxon>Pezizomycotina</taxon>
        <taxon>Eurotiomycetes</taxon>
        <taxon>Eurotiomycetidae</taxon>
        <taxon>Eurotiales</taxon>
        <taxon>Aspergillaceae</taxon>
        <taxon>Penicillium</taxon>
    </lineage>
</organism>
<dbReference type="EMBL" id="JAQJAC010000002">
    <property type="protein sequence ID" value="KAJ5596915.1"/>
    <property type="molecule type" value="Genomic_DNA"/>
</dbReference>
<name>A0AAD6DY97_9EURO</name>
<evidence type="ECO:0000313" key="1">
    <source>
        <dbReference type="EMBL" id="KAJ5596915.1"/>
    </source>
</evidence>
<keyword evidence="2" id="KW-1185">Reference proteome</keyword>
<evidence type="ECO:0000313" key="2">
    <source>
        <dbReference type="Proteomes" id="UP001216150"/>
    </source>
</evidence>